<feature type="modified residue" description="N6-(pyridoxal phosphate)lysine" evidence="5">
    <location>
        <position position="238"/>
    </location>
</feature>
<evidence type="ECO:0000313" key="7">
    <source>
        <dbReference type="Proteomes" id="UP000245380"/>
    </source>
</evidence>
<evidence type="ECO:0000256" key="4">
    <source>
        <dbReference type="ARBA" id="ARBA00022898"/>
    </source>
</evidence>
<dbReference type="GO" id="GO:0005737">
    <property type="term" value="C:cytoplasm"/>
    <property type="evidence" value="ECO:0007669"/>
    <property type="project" value="UniProtKB-SubCell"/>
</dbReference>
<dbReference type="Pfam" id="PF00202">
    <property type="entry name" value="Aminotran_3"/>
    <property type="match status" value="1"/>
</dbReference>
<evidence type="ECO:0000256" key="2">
    <source>
        <dbReference type="ARBA" id="ARBA00022605"/>
    </source>
</evidence>
<comment type="similarity">
    <text evidence="5">Belongs to the class-III pyridoxal-phosphate-dependent aminotransferase family. ArgD subfamily.</text>
</comment>
<organism evidence="6 7">
    <name type="scientific">Sulfoacidibacillus thermotolerans</name>
    <name type="common">Acidibacillus sulfuroxidans</name>
    <dbReference type="NCBI Taxonomy" id="1765684"/>
    <lineage>
        <taxon>Bacteria</taxon>
        <taxon>Bacillati</taxon>
        <taxon>Bacillota</taxon>
        <taxon>Bacilli</taxon>
        <taxon>Bacillales</taxon>
        <taxon>Alicyclobacillaceae</taxon>
        <taxon>Sulfoacidibacillus</taxon>
    </lineage>
</organism>
<comment type="subunit">
    <text evidence="5">Homodimer.</text>
</comment>
<dbReference type="Gene3D" id="3.40.640.10">
    <property type="entry name" value="Type I PLP-dependent aspartate aminotransferase-like (Major domain)"/>
    <property type="match status" value="1"/>
</dbReference>
<sequence length="381" mass="41338">MHTYARQPLQIVRGEGVYVFDEQGRAYLDFTSGIAVCGLGHCHPALVAAATDQLQQLWHISNIYLTAPQAELAARLTKMSGMDQVFFANSGAEANEAAIKLARRYSKQKYGAHKGEILTFAHSFHGRTIATVTATAQPKYQEGFGPLPGGFRYVEQATIQAVKEAVTEKTSAILIEPIQGEGGVRPFPTEFLHELREFCTRMGLLLIFDEVQTGAGRTGAWLAWQRLGIKPDIVTMAKSLAGGLPMGAMLAVQEVAQVFTPGTHGSTFGGNPVAARAALALMDVMSAPGFFEQVRRREQQLYGELVKLAALREDIVDVRGLGLMWGMQLKTPRAGEVVERCRELGLLVLTAGPDTLRLLPPLIVSQKDVELAVNILQAALG</sequence>
<dbReference type="InterPro" id="IPR015421">
    <property type="entry name" value="PyrdxlP-dep_Trfase_major"/>
</dbReference>
<dbReference type="HAMAP" id="MF_01107">
    <property type="entry name" value="ArgD_aminotrans_3"/>
    <property type="match status" value="1"/>
</dbReference>
<dbReference type="InterPro" id="IPR004636">
    <property type="entry name" value="AcOrn/SuccOrn_fam"/>
</dbReference>
<dbReference type="GO" id="GO:0006526">
    <property type="term" value="P:L-arginine biosynthetic process"/>
    <property type="evidence" value="ECO:0007669"/>
    <property type="project" value="UniProtKB-UniRule"/>
</dbReference>
<dbReference type="Proteomes" id="UP000245380">
    <property type="component" value="Unassembled WGS sequence"/>
</dbReference>
<dbReference type="PANTHER" id="PTHR11986">
    <property type="entry name" value="AMINOTRANSFERASE CLASS III"/>
    <property type="match status" value="1"/>
</dbReference>
<keyword evidence="3 5" id="KW-0808">Transferase</keyword>
<evidence type="ECO:0000256" key="1">
    <source>
        <dbReference type="ARBA" id="ARBA00022576"/>
    </source>
</evidence>
<dbReference type="CDD" id="cd00610">
    <property type="entry name" value="OAT_like"/>
    <property type="match status" value="1"/>
</dbReference>
<keyword evidence="1 5" id="KW-0032">Aminotransferase</keyword>
<dbReference type="InterPro" id="IPR049704">
    <property type="entry name" value="Aminotrans_3_PPA_site"/>
</dbReference>
<dbReference type="GO" id="GO:0003992">
    <property type="term" value="F:N2-acetyl-L-ornithine:2-oxoglutarate 5-aminotransferase activity"/>
    <property type="evidence" value="ECO:0007669"/>
    <property type="project" value="UniProtKB-UniRule"/>
</dbReference>
<comment type="caution">
    <text evidence="6">The sequence shown here is derived from an EMBL/GenBank/DDBJ whole genome shotgun (WGS) entry which is preliminary data.</text>
</comment>
<comment type="catalytic activity">
    <reaction evidence="5">
        <text>N(2)-acetyl-L-ornithine + 2-oxoglutarate = N-acetyl-L-glutamate 5-semialdehyde + L-glutamate</text>
        <dbReference type="Rhea" id="RHEA:18049"/>
        <dbReference type="ChEBI" id="CHEBI:16810"/>
        <dbReference type="ChEBI" id="CHEBI:29123"/>
        <dbReference type="ChEBI" id="CHEBI:29985"/>
        <dbReference type="ChEBI" id="CHEBI:57805"/>
        <dbReference type="EC" id="2.6.1.11"/>
    </reaction>
</comment>
<dbReference type="EMBL" id="MPDK01000010">
    <property type="protein sequence ID" value="PWI57681.1"/>
    <property type="molecule type" value="Genomic_DNA"/>
</dbReference>
<feature type="binding site" evidence="5">
    <location>
        <position position="267"/>
    </location>
    <ligand>
        <name>pyridoxal 5'-phosphate</name>
        <dbReference type="ChEBI" id="CHEBI:597326"/>
    </ligand>
</feature>
<comment type="subcellular location">
    <subcellularLocation>
        <location evidence="5">Cytoplasm</location>
    </subcellularLocation>
</comment>
<reference evidence="6 7" key="1">
    <citation type="submission" date="2016-11" db="EMBL/GenBank/DDBJ databases">
        <title>Comparative genomics of Acidibacillus ferroxidans species.</title>
        <authorList>
            <person name="Oliveira G."/>
            <person name="Nunes G."/>
            <person name="Oliveira R."/>
            <person name="Araujo F."/>
            <person name="Salim A."/>
            <person name="Scholte L."/>
            <person name="Morais D."/>
            <person name="Nancucheo I."/>
            <person name="Johnson D.B."/>
            <person name="Grail B."/>
            <person name="Bittencourt J."/>
            <person name="Valadares R."/>
        </authorList>
    </citation>
    <scope>NUCLEOTIDE SEQUENCE [LARGE SCALE GENOMIC DNA]</scope>
    <source>
        <strain evidence="6 7">Y002</strain>
    </source>
</reference>
<keyword evidence="7" id="KW-1185">Reference proteome</keyword>
<keyword evidence="4 5" id="KW-0663">Pyridoxal phosphate</keyword>
<dbReference type="NCBIfam" id="TIGR00707">
    <property type="entry name" value="argD"/>
    <property type="match status" value="1"/>
</dbReference>
<dbReference type="InterPro" id="IPR015424">
    <property type="entry name" value="PyrdxlP-dep_Trfase"/>
</dbReference>
<comment type="pathway">
    <text evidence="5">Amino-acid biosynthesis; L-arginine biosynthesis; N(2)-acetyl-L-ornithine from L-glutamate: step 4/4.</text>
</comment>
<dbReference type="PIRSF" id="PIRSF000521">
    <property type="entry name" value="Transaminase_4ab_Lys_Orn"/>
    <property type="match status" value="1"/>
</dbReference>
<feature type="binding site" evidence="5">
    <location>
        <position position="124"/>
    </location>
    <ligand>
        <name>pyridoxal 5'-phosphate</name>
        <dbReference type="ChEBI" id="CHEBI:597326"/>
    </ligand>
</feature>
<dbReference type="NCBIfam" id="NF002325">
    <property type="entry name" value="PRK01278.1"/>
    <property type="match status" value="1"/>
</dbReference>
<comment type="cofactor">
    <cofactor evidence="5">
        <name>pyridoxal 5'-phosphate</name>
        <dbReference type="ChEBI" id="CHEBI:597326"/>
    </cofactor>
    <text evidence="5">Binds 1 pyridoxal phosphate per subunit.</text>
</comment>
<dbReference type="UniPathway" id="UPA00068">
    <property type="reaction ID" value="UER00109"/>
</dbReference>
<keyword evidence="5" id="KW-0963">Cytoplasm</keyword>
<comment type="miscellaneous">
    <text evidence="5">May also have succinyldiaminopimelate aminotransferase activity, thus carrying out the corresponding step in lysine biosynthesis.</text>
</comment>
<protein>
    <recommendedName>
        <fullName evidence="5">Acetylornithine aminotransferase</fullName>
        <shortName evidence="5">ACOAT</shortName>
        <ecNumber evidence="5">2.6.1.11</ecNumber>
    </recommendedName>
</protein>
<dbReference type="GO" id="GO:0042802">
    <property type="term" value="F:identical protein binding"/>
    <property type="evidence" value="ECO:0007669"/>
    <property type="project" value="TreeGrafter"/>
</dbReference>
<dbReference type="InterPro" id="IPR015422">
    <property type="entry name" value="PyrdxlP-dep_Trfase_small"/>
</dbReference>
<dbReference type="InterPro" id="IPR050103">
    <property type="entry name" value="Class-III_PLP-dep_AT"/>
</dbReference>
<dbReference type="GO" id="GO:0030170">
    <property type="term" value="F:pyridoxal phosphate binding"/>
    <property type="evidence" value="ECO:0007669"/>
    <property type="project" value="InterPro"/>
</dbReference>
<dbReference type="PANTHER" id="PTHR11986:SF79">
    <property type="entry name" value="ACETYLORNITHINE AMINOTRANSFERASE, MITOCHONDRIAL"/>
    <property type="match status" value="1"/>
</dbReference>
<keyword evidence="5" id="KW-0055">Arginine biosynthesis</keyword>
<feature type="binding site" evidence="5">
    <location>
        <position position="127"/>
    </location>
    <ligand>
        <name>N(2)-acetyl-L-ornithine</name>
        <dbReference type="ChEBI" id="CHEBI:57805"/>
    </ligand>
</feature>
<evidence type="ECO:0000313" key="6">
    <source>
        <dbReference type="EMBL" id="PWI57681.1"/>
    </source>
</evidence>
<name>A0A2U3D8T4_SULT2</name>
<dbReference type="Gene3D" id="3.90.1150.10">
    <property type="entry name" value="Aspartate Aminotransferase, domain 1"/>
    <property type="match status" value="1"/>
</dbReference>
<dbReference type="SUPFAM" id="SSF53383">
    <property type="entry name" value="PLP-dependent transferases"/>
    <property type="match status" value="1"/>
</dbReference>
<feature type="binding site" evidence="5">
    <location>
        <position position="266"/>
    </location>
    <ligand>
        <name>N(2)-acetyl-L-ornithine</name>
        <dbReference type="ChEBI" id="CHEBI:57805"/>
    </ligand>
</feature>
<proteinExistence type="inferred from homology"/>
<dbReference type="InterPro" id="IPR005814">
    <property type="entry name" value="Aminotrans_3"/>
</dbReference>
<dbReference type="PROSITE" id="PS00600">
    <property type="entry name" value="AA_TRANSFER_CLASS_3"/>
    <property type="match status" value="1"/>
</dbReference>
<dbReference type="FunFam" id="3.40.640.10:FF:000004">
    <property type="entry name" value="Acetylornithine aminotransferase"/>
    <property type="match status" value="1"/>
</dbReference>
<keyword evidence="2 5" id="KW-0028">Amino-acid biosynthesis</keyword>
<gene>
    <name evidence="5" type="primary">argD</name>
    <name evidence="6" type="ORF">BM613_07605</name>
</gene>
<feature type="binding site" evidence="5">
    <location>
        <begin position="91"/>
        <end position="92"/>
    </location>
    <ligand>
        <name>pyridoxal 5'-phosphate</name>
        <dbReference type="ChEBI" id="CHEBI:597326"/>
    </ligand>
</feature>
<dbReference type="EC" id="2.6.1.11" evidence="5"/>
<feature type="binding site" evidence="5">
    <location>
        <begin position="209"/>
        <end position="212"/>
    </location>
    <ligand>
        <name>pyridoxal 5'-phosphate</name>
        <dbReference type="ChEBI" id="CHEBI:597326"/>
    </ligand>
</feature>
<evidence type="ECO:0000256" key="3">
    <source>
        <dbReference type="ARBA" id="ARBA00022679"/>
    </source>
</evidence>
<evidence type="ECO:0000256" key="5">
    <source>
        <dbReference type="HAMAP-Rule" id="MF_01107"/>
    </source>
</evidence>
<dbReference type="AlphaFoldDB" id="A0A2U3D8T4"/>
<accession>A0A2U3D8T4</accession>